<dbReference type="RefSeq" id="WP_067756998.1">
    <property type="nucleotide sequence ID" value="NZ_CP015772.1"/>
</dbReference>
<dbReference type="InterPro" id="IPR039422">
    <property type="entry name" value="MarR/SlyA-like"/>
</dbReference>
<dbReference type="PANTHER" id="PTHR33164:SF101">
    <property type="entry name" value="TRANSCRIPTIONAL REPRESSOR MPRA"/>
    <property type="match status" value="1"/>
</dbReference>
<dbReference type="Proteomes" id="UP000077667">
    <property type="component" value="Chromosome"/>
</dbReference>
<dbReference type="STRING" id="1176587.A8C56_13580"/>
<dbReference type="Gene3D" id="1.10.10.10">
    <property type="entry name" value="Winged helix-like DNA-binding domain superfamily/Winged helix DNA-binding domain"/>
    <property type="match status" value="1"/>
</dbReference>
<organism evidence="3 4">
    <name type="scientific">Niabella ginsenosidivorans</name>
    <dbReference type="NCBI Taxonomy" id="1176587"/>
    <lineage>
        <taxon>Bacteria</taxon>
        <taxon>Pseudomonadati</taxon>
        <taxon>Bacteroidota</taxon>
        <taxon>Chitinophagia</taxon>
        <taxon>Chitinophagales</taxon>
        <taxon>Chitinophagaceae</taxon>
        <taxon>Niabella</taxon>
    </lineage>
</organism>
<dbReference type="OrthoDB" id="759747at2"/>
<evidence type="ECO:0000256" key="1">
    <source>
        <dbReference type="SAM" id="Coils"/>
    </source>
</evidence>
<protein>
    <submittedName>
        <fullName evidence="3">MarR family transcriptional regulator</fullName>
    </submittedName>
</protein>
<gene>
    <name evidence="3" type="ORF">A8C56_13580</name>
</gene>
<evidence type="ECO:0000313" key="4">
    <source>
        <dbReference type="Proteomes" id="UP000077667"/>
    </source>
</evidence>
<keyword evidence="1" id="KW-0175">Coiled coil</keyword>
<feature type="domain" description="HTH marR-type" evidence="2">
    <location>
        <begin position="9"/>
        <end position="141"/>
    </location>
</feature>
<dbReference type="SUPFAM" id="SSF46785">
    <property type="entry name" value="Winged helix' DNA-binding domain"/>
    <property type="match status" value="1"/>
</dbReference>
<dbReference type="InterPro" id="IPR036390">
    <property type="entry name" value="WH_DNA-bd_sf"/>
</dbReference>
<dbReference type="GO" id="GO:0006950">
    <property type="term" value="P:response to stress"/>
    <property type="evidence" value="ECO:0007669"/>
    <property type="project" value="TreeGrafter"/>
</dbReference>
<dbReference type="KEGG" id="nia:A8C56_13580"/>
<keyword evidence="4" id="KW-1185">Reference proteome</keyword>
<dbReference type="GO" id="GO:0003700">
    <property type="term" value="F:DNA-binding transcription factor activity"/>
    <property type="evidence" value="ECO:0007669"/>
    <property type="project" value="InterPro"/>
</dbReference>
<evidence type="ECO:0000313" key="3">
    <source>
        <dbReference type="EMBL" id="ANH81867.1"/>
    </source>
</evidence>
<accession>A0A1A9I2H9</accession>
<dbReference type="PANTHER" id="PTHR33164">
    <property type="entry name" value="TRANSCRIPTIONAL REGULATOR, MARR FAMILY"/>
    <property type="match status" value="1"/>
</dbReference>
<dbReference type="PROSITE" id="PS50995">
    <property type="entry name" value="HTH_MARR_2"/>
    <property type="match status" value="1"/>
</dbReference>
<evidence type="ECO:0000259" key="2">
    <source>
        <dbReference type="PROSITE" id="PS50995"/>
    </source>
</evidence>
<dbReference type="InterPro" id="IPR000835">
    <property type="entry name" value="HTH_MarR-typ"/>
</dbReference>
<name>A0A1A9I2H9_9BACT</name>
<dbReference type="Pfam" id="PF12802">
    <property type="entry name" value="MarR_2"/>
    <property type="match status" value="1"/>
</dbReference>
<dbReference type="InterPro" id="IPR036388">
    <property type="entry name" value="WH-like_DNA-bd_sf"/>
</dbReference>
<dbReference type="AlphaFoldDB" id="A0A1A9I2H9"/>
<dbReference type="EMBL" id="CP015772">
    <property type="protein sequence ID" value="ANH81867.1"/>
    <property type="molecule type" value="Genomic_DNA"/>
</dbReference>
<reference evidence="3 4" key="1">
    <citation type="submission" date="2016-05" db="EMBL/GenBank/DDBJ databases">
        <title>Niabella ginsenosidivorans BS26 whole genome sequencing.</title>
        <authorList>
            <person name="Im W.T."/>
            <person name="Siddiqi M.Z."/>
        </authorList>
    </citation>
    <scope>NUCLEOTIDE SEQUENCE [LARGE SCALE GENOMIC DNA]</scope>
    <source>
        <strain evidence="3 4">BS26</strain>
    </source>
</reference>
<sequence>MNTIDEAGILALATRLQRLSEKIRAQGTAIYNACGISFDPKWFPVIYALHKKGVLSVVELAQEIGYTHPSTISLLKELTRNKLVRSKKDPGDDRRRLLYLSSAGLTLVDHMKPVWNLIIQAITKVTDTKNNLFKAIEEVEERVNRSEILTIALSLPRAKESVGKSA</sequence>
<feature type="coiled-coil region" evidence="1">
    <location>
        <begin position="122"/>
        <end position="149"/>
    </location>
</feature>
<proteinExistence type="predicted"/>